<evidence type="ECO:0000256" key="6">
    <source>
        <dbReference type="ARBA" id="ARBA00022884"/>
    </source>
</evidence>
<feature type="region of interest" description="Disordered" evidence="10">
    <location>
        <begin position="94"/>
        <end position="137"/>
    </location>
</feature>
<dbReference type="PANTHER" id="PTHR22891">
    <property type="entry name" value="EUKARYOTIC TRANSLATION INITIATION FACTOR 2C"/>
    <property type="match status" value="1"/>
</dbReference>
<dbReference type="Gene3D" id="2.170.260.10">
    <property type="entry name" value="paz domain"/>
    <property type="match status" value="1"/>
</dbReference>
<dbReference type="FunFam" id="2.170.260.10:FF:000003">
    <property type="entry name" value="Piwi-like RNA-mediated gene silencing 2"/>
    <property type="match status" value="1"/>
</dbReference>
<evidence type="ECO:0000256" key="2">
    <source>
        <dbReference type="ARBA" id="ARBA00022473"/>
    </source>
</evidence>
<keyword evidence="6" id="KW-0694">RNA-binding</keyword>
<dbReference type="Pfam" id="PF02171">
    <property type="entry name" value="Piwi"/>
    <property type="match status" value="1"/>
</dbReference>
<dbReference type="SUPFAM" id="SSF101690">
    <property type="entry name" value="PAZ domain"/>
    <property type="match status" value="1"/>
</dbReference>
<keyword evidence="7" id="KW-0943">RNA-mediated gene silencing</keyword>
<comment type="subcellular location">
    <subcellularLocation>
        <location evidence="1">Cytoplasm</location>
    </subcellularLocation>
</comment>
<dbReference type="FunFam" id="3.30.420.10:FF:000014">
    <property type="entry name" value="Piwi-like RNA-mediated gene silencing 1"/>
    <property type="match status" value="1"/>
</dbReference>
<evidence type="ECO:0000256" key="9">
    <source>
        <dbReference type="ARBA" id="ARBA00038291"/>
    </source>
</evidence>
<dbReference type="InterPro" id="IPR003100">
    <property type="entry name" value="PAZ_dom"/>
</dbReference>
<keyword evidence="4" id="KW-0221">Differentiation</keyword>
<evidence type="ECO:0000256" key="10">
    <source>
        <dbReference type="SAM" id="MobiDB-lite"/>
    </source>
</evidence>
<dbReference type="GO" id="GO:0003723">
    <property type="term" value="F:RNA binding"/>
    <property type="evidence" value="ECO:0007669"/>
    <property type="project" value="UniProtKB-KW"/>
</dbReference>
<evidence type="ECO:0000256" key="7">
    <source>
        <dbReference type="ARBA" id="ARBA00023158"/>
    </source>
</evidence>
<gene>
    <name evidence="13" type="primary">PIWIL2</name>
</gene>
<dbReference type="GO" id="GO:0051321">
    <property type="term" value="P:meiotic cell cycle"/>
    <property type="evidence" value="ECO:0007669"/>
    <property type="project" value="UniProtKB-KW"/>
</dbReference>
<name>A0A8C3UD37_CATUS</name>
<feature type="domain" description="Piwi" evidence="12">
    <location>
        <begin position="743"/>
        <end position="1035"/>
    </location>
</feature>
<evidence type="ECO:0000259" key="11">
    <source>
        <dbReference type="PROSITE" id="PS50821"/>
    </source>
</evidence>
<dbReference type="GO" id="GO:0005737">
    <property type="term" value="C:cytoplasm"/>
    <property type="evidence" value="ECO:0007669"/>
    <property type="project" value="UniProtKB-SubCell"/>
</dbReference>
<keyword evidence="8" id="KW-0469">Meiosis</keyword>
<accession>A0A8C3UD37</accession>
<dbReference type="InterPro" id="IPR003165">
    <property type="entry name" value="Piwi"/>
</dbReference>
<evidence type="ECO:0000256" key="4">
    <source>
        <dbReference type="ARBA" id="ARBA00022782"/>
    </source>
</evidence>
<feature type="compositionally biased region" description="Low complexity" evidence="10">
    <location>
        <begin position="35"/>
        <end position="48"/>
    </location>
</feature>
<dbReference type="InterPro" id="IPR036397">
    <property type="entry name" value="RNaseH_sf"/>
</dbReference>
<comment type="similarity">
    <text evidence="9">Belongs to the argonaute family. Piwi subfamily.</text>
</comment>
<sequence length="1049" mass="117477">MSSPLLPHPIPSHPIPSHPIPSHPIPSHPIPSHHPIPSSHPTFLSHFTPPIPSHPPSFPIPSHRFYPKFHFNPFPPHYPPPPLPALPSCPISNLHNPAHSPHNHAPSLAPSAGGAVQSAPRPRVGRGRACAEGGGGGVAAVRGARLDGAAMDPARPFCQPRARPGPGPAFPAVRGVRGLAAFFPRLPSPRPAQPPAALSPFPALFRGLGLEERPVERGQRCSIRRLTVPLLAQAGAVLAMGRLRFLPRFPVRFLPRFLPPALPDPRAHPPSCCQAVSDAPQPHILGSSCSCWLGADPPVPHRLQGTKPAVKGATVPVGLNFVKIHCKNEAVYQYHVSFSPEVECRSARFAMLKEQRAVTGDVMAFDGSVLFLPIQIPKVSLKAQRKCSGEEITINIQMTKTLEPSSDLCIPFYNVVFHRVMKILNMSLVGRHFFEPAQATTLQKYSLHIWPGYAVSITRKDRGLFLMVDAIHKIIRSESILTVMQNIHSQNQRTFQEECTKQLVGNVVMTRYNNRTYRVDDIDWDKTPKDTFTLANGQQITFVEYYSKTYGITIRELDQPLLVHKPKERQMLKGRMVLLVPELTFLTGLSDLRKNNRMLKMIQSPQQHYQRLTSLLCRIRDTPEASQELEGWGLRLDTDIFKTQGHILPVERINLRHRSFLPAEDLSWHREVTKEISINSWLLLYPKRLQNLAKELVASMRSSSGAMGMQVGPPSVQELRDERIESYVRSIQSCLGSQDKVQLLLCIIPSSRDDIYGAIKKLCCVQSPVPSQVINAQSLTGHPGKIRSVVQKVLLQINCKLGGQLWGVDIPLRQLMVVGMDIHHSRSQGMRSVIGFVASMNHILTKWYSRVVFQMPHQEIADSLRLCLSQALKRFYELNHSLPMKIVVYRDGVSDPQLDTVLKYEVPQLQKSFHTFQNYQPSLVVVVVQKQLSTNFYCLTGEDLVSPPLGTVIDHGVTSSGWQDFFLLAHHSRQGCSVPTRYICMWNTANLSPEHLQRLTFKLCHLYWNWPGTIRVPAPCKYAHKLALLVGQVLHHEPSALFSEQLFFL</sequence>
<reference evidence="13" key="2">
    <citation type="submission" date="2025-08" db="UniProtKB">
        <authorList>
            <consortium name="Ensembl"/>
        </authorList>
    </citation>
    <scope>IDENTIFICATION</scope>
</reference>
<dbReference type="GO" id="GO:0030154">
    <property type="term" value="P:cell differentiation"/>
    <property type="evidence" value="ECO:0007669"/>
    <property type="project" value="UniProtKB-KW"/>
</dbReference>
<dbReference type="Pfam" id="PF23278">
    <property type="entry name" value="Piwi_N"/>
    <property type="match status" value="1"/>
</dbReference>
<evidence type="ECO:0000256" key="5">
    <source>
        <dbReference type="ARBA" id="ARBA00022845"/>
    </source>
</evidence>
<reference evidence="13" key="1">
    <citation type="submission" date="2020-10" db="EMBL/GenBank/DDBJ databases">
        <title>Catharus ustulatus (Swainson's thrush) genome, bCatUst1, primary haplotype v2.</title>
        <authorList>
            <person name="Delmore K."/>
            <person name="Vafadar M."/>
            <person name="Formenti G."/>
            <person name="Chow W."/>
            <person name="Pelan S."/>
            <person name="Howe K."/>
            <person name="Rhie A."/>
            <person name="Mountcastle J."/>
            <person name="Haase B."/>
            <person name="Fedrigo O."/>
            <person name="Jarvis E.D."/>
        </authorList>
    </citation>
    <scope>NUCLEOTIDE SEQUENCE [LARGE SCALE GENOMIC DNA]</scope>
</reference>
<feature type="compositionally biased region" description="Pro residues" evidence="10">
    <location>
        <begin position="1"/>
        <end position="34"/>
    </location>
</feature>
<dbReference type="Gene3D" id="3.40.50.2300">
    <property type="match status" value="1"/>
</dbReference>
<reference evidence="13" key="3">
    <citation type="submission" date="2025-09" db="UniProtKB">
        <authorList>
            <consortium name="Ensembl"/>
        </authorList>
    </citation>
    <scope>IDENTIFICATION</scope>
</reference>
<evidence type="ECO:0000313" key="13">
    <source>
        <dbReference type="Ensembl" id="ENSCUSP00005010259.1"/>
    </source>
</evidence>
<dbReference type="SMART" id="SM00950">
    <property type="entry name" value="Piwi"/>
    <property type="match status" value="1"/>
</dbReference>
<dbReference type="PROSITE" id="PS50821">
    <property type="entry name" value="PAZ"/>
    <property type="match status" value="1"/>
</dbReference>
<dbReference type="InterPro" id="IPR012337">
    <property type="entry name" value="RNaseH-like_sf"/>
</dbReference>
<dbReference type="Gene3D" id="3.30.420.10">
    <property type="entry name" value="Ribonuclease H-like superfamily/Ribonuclease H"/>
    <property type="match status" value="1"/>
</dbReference>
<evidence type="ECO:0000313" key="14">
    <source>
        <dbReference type="Proteomes" id="UP000694563"/>
    </source>
</evidence>
<dbReference type="GO" id="GO:0031047">
    <property type="term" value="P:regulatory ncRNA-mediated gene silencing"/>
    <property type="evidence" value="ECO:0007669"/>
    <property type="project" value="UniProtKB-KW"/>
</dbReference>
<protein>
    <submittedName>
        <fullName evidence="13">Piwi like RNA-mediated gene silencing 2</fullName>
    </submittedName>
</protein>
<keyword evidence="3" id="KW-0963">Cytoplasm</keyword>
<dbReference type="GO" id="GO:0006417">
    <property type="term" value="P:regulation of translation"/>
    <property type="evidence" value="ECO:0007669"/>
    <property type="project" value="UniProtKB-KW"/>
</dbReference>
<evidence type="ECO:0000256" key="8">
    <source>
        <dbReference type="ARBA" id="ARBA00023254"/>
    </source>
</evidence>
<keyword evidence="5" id="KW-0810">Translation regulation</keyword>
<dbReference type="AlphaFoldDB" id="A0A8C3UD37"/>
<organism evidence="13 14">
    <name type="scientific">Catharus ustulatus</name>
    <name type="common">Russet-backed thrush</name>
    <name type="synonym">Hylocichla ustulatus</name>
    <dbReference type="NCBI Taxonomy" id="91951"/>
    <lineage>
        <taxon>Eukaryota</taxon>
        <taxon>Metazoa</taxon>
        <taxon>Chordata</taxon>
        <taxon>Craniata</taxon>
        <taxon>Vertebrata</taxon>
        <taxon>Euteleostomi</taxon>
        <taxon>Archelosauria</taxon>
        <taxon>Archosauria</taxon>
        <taxon>Dinosauria</taxon>
        <taxon>Saurischia</taxon>
        <taxon>Theropoda</taxon>
        <taxon>Coelurosauria</taxon>
        <taxon>Aves</taxon>
        <taxon>Neognathae</taxon>
        <taxon>Neoaves</taxon>
        <taxon>Telluraves</taxon>
        <taxon>Australaves</taxon>
        <taxon>Passeriformes</taxon>
        <taxon>Turdidae</taxon>
        <taxon>Catharus</taxon>
    </lineage>
</organism>
<proteinExistence type="inferred from homology"/>
<dbReference type="Pfam" id="PF02170">
    <property type="entry name" value="PAZ"/>
    <property type="match status" value="1"/>
</dbReference>
<evidence type="ECO:0000256" key="1">
    <source>
        <dbReference type="ARBA" id="ARBA00004496"/>
    </source>
</evidence>
<feature type="region of interest" description="Disordered" evidence="10">
    <location>
        <begin position="1"/>
        <end position="48"/>
    </location>
</feature>
<dbReference type="CDD" id="cd02845">
    <property type="entry name" value="PAZ_piwi_like"/>
    <property type="match status" value="1"/>
</dbReference>
<feature type="domain" description="PAZ" evidence="11">
    <location>
        <begin position="479"/>
        <end position="588"/>
    </location>
</feature>
<dbReference type="PROSITE" id="PS50822">
    <property type="entry name" value="PIWI"/>
    <property type="match status" value="1"/>
</dbReference>
<keyword evidence="2" id="KW-0217">Developmental protein</keyword>
<dbReference type="InterPro" id="IPR036085">
    <property type="entry name" value="PAZ_dom_sf"/>
</dbReference>
<dbReference type="Proteomes" id="UP000694563">
    <property type="component" value="Chromosome 27"/>
</dbReference>
<dbReference type="CDD" id="cd04658">
    <property type="entry name" value="Piwi_piwi-like_Euk"/>
    <property type="match status" value="1"/>
</dbReference>
<keyword evidence="14" id="KW-1185">Reference proteome</keyword>
<feature type="compositionally biased region" description="Low complexity" evidence="10">
    <location>
        <begin position="94"/>
        <end position="112"/>
    </location>
</feature>
<dbReference type="SMART" id="SM00949">
    <property type="entry name" value="PAZ"/>
    <property type="match status" value="1"/>
</dbReference>
<evidence type="ECO:0000259" key="12">
    <source>
        <dbReference type="PROSITE" id="PS50822"/>
    </source>
</evidence>
<dbReference type="SUPFAM" id="SSF53098">
    <property type="entry name" value="Ribonuclease H-like"/>
    <property type="match status" value="1"/>
</dbReference>
<evidence type="ECO:0000256" key="3">
    <source>
        <dbReference type="ARBA" id="ARBA00022490"/>
    </source>
</evidence>
<dbReference type="Ensembl" id="ENSCUST00005010694.1">
    <property type="protein sequence ID" value="ENSCUSP00005010259.1"/>
    <property type="gene ID" value="ENSCUSG00005006221.1"/>
</dbReference>